<name>A0A291QZH5_9BACT</name>
<feature type="chain" id="PRO_5013398848" description="DUF4019 domain-containing protein" evidence="1">
    <location>
        <begin position="19"/>
        <end position="138"/>
    </location>
</feature>
<evidence type="ECO:0000313" key="2">
    <source>
        <dbReference type="EMBL" id="ATL49348.1"/>
    </source>
</evidence>
<dbReference type="KEGG" id="cbae:COR50_20405"/>
<evidence type="ECO:0000313" key="3">
    <source>
        <dbReference type="Proteomes" id="UP000220133"/>
    </source>
</evidence>
<organism evidence="2 3">
    <name type="scientific">Chitinophaga caeni</name>
    <dbReference type="NCBI Taxonomy" id="2029983"/>
    <lineage>
        <taxon>Bacteria</taxon>
        <taxon>Pseudomonadati</taxon>
        <taxon>Bacteroidota</taxon>
        <taxon>Chitinophagia</taxon>
        <taxon>Chitinophagales</taxon>
        <taxon>Chitinophagaceae</taxon>
        <taxon>Chitinophaga</taxon>
    </lineage>
</organism>
<accession>A0A291QZH5</accession>
<dbReference type="EMBL" id="CP023777">
    <property type="protein sequence ID" value="ATL49348.1"/>
    <property type="molecule type" value="Genomic_DNA"/>
</dbReference>
<reference evidence="2 3" key="1">
    <citation type="submission" date="2017-10" db="EMBL/GenBank/DDBJ databases">
        <title>Paenichitinophaga pekingensis gen. nov., sp. nov., isolated from activated sludge.</title>
        <authorList>
            <person name="Jin D."/>
            <person name="Kong X."/>
            <person name="Deng Y."/>
            <person name="Bai Z."/>
        </authorList>
    </citation>
    <scope>NUCLEOTIDE SEQUENCE [LARGE SCALE GENOMIC DNA]</scope>
    <source>
        <strain evidence="2 3">13</strain>
    </source>
</reference>
<dbReference type="OrthoDB" id="9876468at2"/>
<dbReference type="AlphaFoldDB" id="A0A291QZH5"/>
<sequence>MKKLLGLLFLFMCSAQLAFGQLEEMQAKATNAGKFVYLLEANKWRKACRLMNADTVAARVELKTRLKTAAHEMKIMKKRDANLFFNVMPPSELDGTIEISCQYQDPKDTSIVWYEVTMLFEPGKMGKIIRVNFDPKLR</sequence>
<proteinExistence type="predicted"/>
<evidence type="ECO:0008006" key="4">
    <source>
        <dbReference type="Google" id="ProtNLM"/>
    </source>
</evidence>
<feature type="signal peptide" evidence="1">
    <location>
        <begin position="1"/>
        <end position="18"/>
    </location>
</feature>
<evidence type="ECO:0000256" key="1">
    <source>
        <dbReference type="SAM" id="SignalP"/>
    </source>
</evidence>
<keyword evidence="1" id="KW-0732">Signal</keyword>
<keyword evidence="3" id="KW-1185">Reference proteome</keyword>
<dbReference type="RefSeq" id="WP_098195716.1">
    <property type="nucleotide sequence ID" value="NZ_CP023777.1"/>
</dbReference>
<protein>
    <recommendedName>
        <fullName evidence="4">DUF4019 domain-containing protein</fullName>
    </recommendedName>
</protein>
<gene>
    <name evidence="2" type="ORF">COR50_20405</name>
</gene>
<dbReference type="Proteomes" id="UP000220133">
    <property type="component" value="Chromosome"/>
</dbReference>